<proteinExistence type="predicted"/>
<dbReference type="AlphaFoldDB" id="A0A1Q2L4E8"/>
<keyword evidence="2" id="KW-0614">Plasmid</keyword>
<reference evidence="2 3" key="1">
    <citation type="submission" date="2017-02" db="EMBL/GenBank/DDBJ databases">
        <title>The complete genomic sequence of a novel cold adapted crude oil-degrading bacterium Planococcus qaidamina Y42.</title>
        <authorList>
            <person name="Yang R."/>
        </authorList>
    </citation>
    <scope>NUCLEOTIDE SEQUENCE [LARGE SCALE GENOMIC DNA]</scope>
    <source>
        <strain evidence="2 3">Y42</strain>
        <plasmid evidence="2 3">unnamed1</plasmid>
    </source>
</reference>
<dbReference type="KEGG" id="pmar:B0X71_19365"/>
<feature type="region of interest" description="Disordered" evidence="1">
    <location>
        <begin position="1"/>
        <end position="24"/>
    </location>
</feature>
<gene>
    <name evidence="2" type="ORF">B0X71_19365</name>
</gene>
<evidence type="ECO:0000313" key="3">
    <source>
        <dbReference type="Proteomes" id="UP000188184"/>
    </source>
</evidence>
<evidence type="ECO:0008006" key="4">
    <source>
        <dbReference type="Google" id="ProtNLM"/>
    </source>
</evidence>
<protein>
    <recommendedName>
        <fullName evidence="4">JAB domain-containing protein</fullName>
    </recommendedName>
</protein>
<accession>A0A1Q2L4E8</accession>
<geneLocation type="plasmid" evidence="2 3">
    <name>unnamed1</name>
</geneLocation>
<dbReference type="RefSeq" id="WP_077591193.1">
    <property type="nucleotide sequence ID" value="NZ_CP019641.1"/>
</dbReference>
<name>A0A1Q2L4E8_9BACL</name>
<evidence type="ECO:0000256" key="1">
    <source>
        <dbReference type="SAM" id="MobiDB-lite"/>
    </source>
</evidence>
<sequence>MEKKAAAAKNAPASKPADKKADAFTPDQETVIRYLGEQFPITDFFSPEEVVEGILVQKKDEDPVREPLTAEIVRKRLEKEFPELVKSHTDLVFIKNKNLIVPILKAKAKGCKEEALPYGNASFFPIPFPVMEQFITLAAQLKDLEIHADVYFHPEKGHFLDIPGQELSRYQVRVKEEAWSIAERVEDAIKLMEIHSHHGMAPLPSSLDNESERMPGMVYAIVGRITRWLPSITVRTFHKTEHRHVSLDPSDIFESPFQQLPDFDTSKVEVF</sequence>
<dbReference type="Proteomes" id="UP000188184">
    <property type="component" value="Plasmid unnamed1"/>
</dbReference>
<dbReference type="EMBL" id="CP019641">
    <property type="protein sequence ID" value="AQQ55335.1"/>
    <property type="molecule type" value="Genomic_DNA"/>
</dbReference>
<organism evidence="2 3">
    <name type="scientific">Planococcus lenghuensis</name>
    <dbReference type="NCBI Taxonomy" id="2213202"/>
    <lineage>
        <taxon>Bacteria</taxon>
        <taxon>Bacillati</taxon>
        <taxon>Bacillota</taxon>
        <taxon>Bacilli</taxon>
        <taxon>Bacillales</taxon>
        <taxon>Caryophanaceae</taxon>
        <taxon>Planococcus</taxon>
    </lineage>
</organism>
<dbReference type="OrthoDB" id="1956305at2"/>
<keyword evidence="3" id="KW-1185">Reference proteome</keyword>
<evidence type="ECO:0000313" key="2">
    <source>
        <dbReference type="EMBL" id="AQQ55335.1"/>
    </source>
</evidence>